<evidence type="ECO:0000313" key="5">
    <source>
        <dbReference type="EMBL" id="CRF34764.1"/>
    </source>
</evidence>
<dbReference type="InterPro" id="IPR040234">
    <property type="entry name" value="QC/QCL"/>
</dbReference>
<name>A0A0G4KA18_9SPIR</name>
<dbReference type="Proteomes" id="UP000043763">
    <property type="component" value="Unassembled WGS sequence"/>
</dbReference>
<feature type="chain" id="PRO_5005194506" evidence="3">
    <location>
        <begin position="22"/>
        <end position="329"/>
    </location>
</feature>
<dbReference type="PANTHER" id="PTHR12283:SF6">
    <property type="entry name" value="GLUTAMINYL-PEPTIDE CYCLOTRANSFERASE-RELATED"/>
    <property type="match status" value="1"/>
</dbReference>
<proteinExistence type="predicted"/>
<feature type="signal peptide" evidence="3">
    <location>
        <begin position="1"/>
        <end position="21"/>
    </location>
</feature>
<reference evidence="6" key="1">
    <citation type="submission" date="2015-04" db="EMBL/GenBank/DDBJ databases">
        <authorList>
            <person name="Mushtaq Mamoona"/>
        </authorList>
    </citation>
    <scope>NUCLEOTIDE SEQUENCE [LARGE SCALE GENOMIC DNA]</scope>
    <source>
        <strain evidence="6">AN4859/03</strain>
    </source>
</reference>
<dbReference type="Gene3D" id="3.40.630.10">
    <property type="entry name" value="Zn peptidases"/>
    <property type="match status" value="1"/>
</dbReference>
<dbReference type="SUPFAM" id="SSF53187">
    <property type="entry name" value="Zn-dependent exopeptidases"/>
    <property type="match status" value="1"/>
</dbReference>
<organism evidence="5 6">
    <name type="scientific">Brachyspira suanatina</name>
    <dbReference type="NCBI Taxonomy" id="381802"/>
    <lineage>
        <taxon>Bacteria</taxon>
        <taxon>Pseudomonadati</taxon>
        <taxon>Spirochaetota</taxon>
        <taxon>Spirochaetia</taxon>
        <taxon>Brachyspirales</taxon>
        <taxon>Brachyspiraceae</taxon>
        <taxon>Brachyspira</taxon>
    </lineage>
</organism>
<sequence>MKYITMLFIVMTILLSSCSNAKANTAQKENNQKINENFYFNADNAYNYIKKQTDLGPRNYGSEAHKKVREFFKQEISNLGYEVHSHNFEAPYIKGRKGENIYAFLKGKTDDYIIITSHFDSRSVAEKDPVQFNRDKPISGANDGASSSGVLLELMKALKNYNDLPYSVCFVLFDLEDDGNLFDVEGDSLIETDWIQGSIAFLNEIILRDKVINKQKIKFGILLDMVGSKNAKFRYESFAHTYYSAIYDKVWNYADNLGYKEYFIEGHYGTIVDDHTPFLIERIPFIDVIDMGYPFHHTSQDTIDKLDKKTLEAVGKTIEYTIKNANKVY</sequence>
<dbReference type="EMBL" id="CVLB01000002">
    <property type="protein sequence ID" value="CRF34764.1"/>
    <property type="molecule type" value="Genomic_DNA"/>
</dbReference>
<dbReference type="InterPro" id="IPR007484">
    <property type="entry name" value="Peptidase_M28"/>
</dbReference>
<dbReference type="RefSeq" id="WP_048595397.1">
    <property type="nucleotide sequence ID" value="NZ_CVLB01000002.1"/>
</dbReference>
<evidence type="ECO:0000259" key="4">
    <source>
        <dbReference type="Pfam" id="PF04389"/>
    </source>
</evidence>
<dbReference type="Pfam" id="PF04389">
    <property type="entry name" value="Peptidase_M28"/>
    <property type="match status" value="1"/>
</dbReference>
<evidence type="ECO:0000256" key="2">
    <source>
        <dbReference type="ARBA" id="ARBA00023315"/>
    </source>
</evidence>
<keyword evidence="3" id="KW-0732">Signal</keyword>
<keyword evidence="1" id="KW-0808">Transferase</keyword>
<dbReference type="PANTHER" id="PTHR12283">
    <property type="entry name" value="GLUTAMINYL-PEPTIDE CYCLOTRANSFERASE"/>
    <property type="match status" value="1"/>
</dbReference>
<evidence type="ECO:0000313" key="6">
    <source>
        <dbReference type="Proteomes" id="UP000043763"/>
    </source>
</evidence>
<dbReference type="AlphaFoldDB" id="A0A0G4KA18"/>
<keyword evidence="2" id="KW-0012">Acyltransferase</keyword>
<dbReference type="GO" id="GO:0008270">
    <property type="term" value="F:zinc ion binding"/>
    <property type="evidence" value="ECO:0007669"/>
    <property type="project" value="TreeGrafter"/>
</dbReference>
<dbReference type="PROSITE" id="PS51257">
    <property type="entry name" value="PROKAR_LIPOPROTEIN"/>
    <property type="match status" value="1"/>
</dbReference>
<accession>A0A0G4KA18</accession>
<dbReference type="OrthoDB" id="9778250at2"/>
<evidence type="ECO:0000256" key="3">
    <source>
        <dbReference type="SAM" id="SignalP"/>
    </source>
</evidence>
<protein>
    <submittedName>
        <fullName evidence="5">Peptidase</fullName>
    </submittedName>
</protein>
<evidence type="ECO:0000256" key="1">
    <source>
        <dbReference type="ARBA" id="ARBA00022679"/>
    </source>
</evidence>
<feature type="domain" description="Peptidase M28" evidence="4">
    <location>
        <begin position="100"/>
        <end position="320"/>
    </location>
</feature>
<keyword evidence="6" id="KW-1185">Reference proteome</keyword>
<dbReference type="GO" id="GO:0016603">
    <property type="term" value="F:glutaminyl-peptide cyclotransferase activity"/>
    <property type="evidence" value="ECO:0007669"/>
    <property type="project" value="TreeGrafter"/>
</dbReference>
<gene>
    <name evidence="5" type="ORF">BRSU_2231</name>
</gene>